<keyword evidence="3" id="KW-1185">Reference proteome</keyword>
<gene>
    <name evidence="2" type="ORF">AMSG_06132</name>
</gene>
<feature type="domain" description="Glycosyltransferase 61 catalytic" evidence="1">
    <location>
        <begin position="484"/>
        <end position="565"/>
    </location>
</feature>
<evidence type="ECO:0000313" key="2">
    <source>
        <dbReference type="EMBL" id="KNC49846.1"/>
    </source>
</evidence>
<dbReference type="Pfam" id="PF04577">
    <property type="entry name" value="Glyco_transf_61"/>
    <property type="match status" value="1"/>
</dbReference>
<dbReference type="EMBL" id="GL349458">
    <property type="protein sequence ID" value="KNC49846.1"/>
    <property type="molecule type" value="Genomic_DNA"/>
</dbReference>
<dbReference type="InterPro" id="IPR049625">
    <property type="entry name" value="Glyco_transf_61_cat"/>
</dbReference>
<evidence type="ECO:0000313" key="3">
    <source>
        <dbReference type="Proteomes" id="UP000054408"/>
    </source>
</evidence>
<sequence length="647" mass="71869">MTPWEVKTQGMPLVGHWAETVDVALEAEFAKSVEAEQLEEIEAALAAGEPCDDPYALNNPPTILKNRPLCALLLPKARVPEIRDAVVAYMGSRETARSMTCKLVPAVRKLFEEAGAEARLISMEEAVANFTVGAFITGDKGPLRLVHDFVGELTVDGKIRNEAGAMLACVSEIKPVLRAAPLFLHASDRDNWCRDMKHIEHAYWCHPPLEGEYLHADGDALSFEAAFEYARAFPRSMRVWPRSNDALYVPRWIYAAALPKALAWGTDSNGILDRFWLSYYSERHDSYVELLPAARESAGRFFSAEFPFAMTSSEDMDARGASIPPRLERDENGTLLFEGMPDREVLYKFAKLFYVVDLLIEHPNAYLENVLGPHATTSIEAIFRYRFDDPWSEETNEAVRSLWARFVSRDTHLIVADVVLDVGLGPYHLKSTPPLDILRTIAASITAFTMHKFGLEVEVAPPLARSVLVDGVEPASDAAPPSAPLRVLVAQHVNGRNFINIDELIAFIQPLVDAGPPGGWVKEFAPGLLPWQDQVATWMTANMVIGFTGSHFTGVLFMPPGSVLIELMIHPIDTCMYHLSSGLGHDHWTLRAFVDVFSWANIRRDFNASAPALDRIGLILRGYASLEPLDIAYNRHPGFDYDPATGT</sequence>
<dbReference type="GeneID" id="25565376"/>
<evidence type="ECO:0000259" key="1">
    <source>
        <dbReference type="Pfam" id="PF04577"/>
    </source>
</evidence>
<proteinExistence type="predicted"/>
<dbReference type="RefSeq" id="XP_013757335.1">
    <property type="nucleotide sequence ID" value="XM_013901881.1"/>
</dbReference>
<accession>A0A0L0DCL1</accession>
<reference evidence="2 3" key="1">
    <citation type="submission" date="2010-05" db="EMBL/GenBank/DDBJ databases">
        <title>The Genome Sequence of Thecamonas trahens ATCC 50062.</title>
        <authorList>
            <consortium name="The Broad Institute Genome Sequencing Platform"/>
            <person name="Russ C."/>
            <person name="Cuomo C."/>
            <person name="Shea T."/>
            <person name="Young S.K."/>
            <person name="Zeng Q."/>
            <person name="Koehrsen M."/>
            <person name="Haas B."/>
            <person name="Borodovsky M."/>
            <person name="Guigo R."/>
            <person name="Alvarado L."/>
            <person name="Berlin A."/>
            <person name="Bochicchio J."/>
            <person name="Borenstein D."/>
            <person name="Chapman S."/>
            <person name="Chen Z."/>
            <person name="Freedman E."/>
            <person name="Gellesch M."/>
            <person name="Goldberg J."/>
            <person name="Griggs A."/>
            <person name="Gujja S."/>
            <person name="Heilman E."/>
            <person name="Heiman D."/>
            <person name="Hepburn T."/>
            <person name="Howarth C."/>
            <person name="Jen D."/>
            <person name="Larson L."/>
            <person name="Mehta T."/>
            <person name="Park D."/>
            <person name="Pearson M."/>
            <person name="Roberts A."/>
            <person name="Saif S."/>
            <person name="Shenoy N."/>
            <person name="Sisk P."/>
            <person name="Stolte C."/>
            <person name="Sykes S."/>
            <person name="Thomson T."/>
            <person name="Walk T."/>
            <person name="White J."/>
            <person name="Yandava C."/>
            <person name="Burger G."/>
            <person name="Gray M.W."/>
            <person name="Holland P.W.H."/>
            <person name="King N."/>
            <person name="Lang F.B.F."/>
            <person name="Roger A.J."/>
            <person name="Ruiz-Trillo I."/>
            <person name="Lander E."/>
            <person name="Nusbaum C."/>
        </authorList>
    </citation>
    <scope>NUCLEOTIDE SEQUENCE [LARGE SCALE GENOMIC DNA]</scope>
    <source>
        <strain evidence="2 3">ATCC 50062</strain>
    </source>
</reference>
<name>A0A0L0DCL1_THETB</name>
<dbReference type="Proteomes" id="UP000054408">
    <property type="component" value="Unassembled WGS sequence"/>
</dbReference>
<dbReference type="GO" id="GO:0016757">
    <property type="term" value="F:glycosyltransferase activity"/>
    <property type="evidence" value="ECO:0007669"/>
    <property type="project" value="InterPro"/>
</dbReference>
<dbReference type="AlphaFoldDB" id="A0A0L0DCL1"/>
<organism evidence="2 3">
    <name type="scientific">Thecamonas trahens ATCC 50062</name>
    <dbReference type="NCBI Taxonomy" id="461836"/>
    <lineage>
        <taxon>Eukaryota</taxon>
        <taxon>Apusozoa</taxon>
        <taxon>Apusomonadida</taxon>
        <taxon>Apusomonadidae</taxon>
        <taxon>Thecamonas</taxon>
    </lineage>
</organism>
<protein>
    <recommendedName>
        <fullName evidence="1">Glycosyltransferase 61 catalytic domain-containing protein</fullName>
    </recommendedName>
</protein>